<evidence type="ECO:0000256" key="1">
    <source>
        <dbReference type="ARBA" id="ARBA00022676"/>
    </source>
</evidence>
<dbReference type="Proteomes" id="UP000462015">
    <property type="component" value="Unassembled WGS sequence"/>
</dbReference>
<evidence type="ECO:0000313" key="8">
    <source>
        <dbReference type="Proteomes" id="UP000462015"/>
    </source>
</evidence>
<dbReference type="InterPro" id="IPR029044">
    <property type="entry name" value="Nucleotide-diphossugar_trans"/>
</dbReference>
<evidence type="ECO:0000313" key="6">
    <source>
        <dbReference type="EMBL" id="KAB6632782.1"/>
    </source>
</evidence>
<dbReference type="Proteomes" id="UP000736888">
    <property type="component" value="Unassembled WGS sequence"/>
</dbReference>
<evidence type="ECO:0000259" key="4">
    <source>
        <dbReference type="Pfam" id="PF00535"/>
    </source>
</evidence>
<dbReference type="RefSeq" id="WP_057099086.1">
    <property type="nucleotide sequence ID" value="NZ_JABDSF010000093.1"/>
</dbReference>
<organism evidence="5 9">
    <name type="scientific">Phocaeicola vulgatus</name>
    <name type="common">Bacteroides vulgatus</name>
    <dbReference type="NCBI Taxonomy" id="821"/>
    <lineage>
        <taxon>Bacteria</taxon>
        <taxon>Pseudomonadati</taxon>
        <taxon>Bacteroidota</taxon>
        <taxon>Bacteroidia</taxon>
        <taxon>Bacteroidales</taxon>
        <taxon>Bacteroidaceae</taxon>
        <taxon>Phocaeicola</taxon>
    </lineage>
</organism>
<evidence type="ECO:0000313" key="5">
    <source>
        <dbReference type="EMBL" id="KAB3863949.1"/>
    </source>
</evidence>
<dbReference type="Pfam" id="PF00535">
    <property type="entry name" value="Glycos_transf_2"/>
    <property type="match status" value="1"/>
</dbReference>
<protein>
    <submittedName>
        <fullName evidence="5 7">Glycosyltransferase</fullName>
    </submittedName>
</protein>
<dbReference type="PANTHER" id="PTHR22916:SF51">
    <property type="entry name" value="GLYCOSYLTRANSFERASE EPSH-RELATED"/>
    <property type="match status" value="1"/>
</dbReference>
<feature type="transmembrane region" description="Helical" evidence="3">
    <location>
        <begin position="298"/>
        <end position="321"/>
    </location>
</feature>
<dbReference type="Proteomes" id="UP000470332">
    <property type="component" value="Unassembled WGS sequence"/>
</dbReference>
<dbReference type="InterPro" id="IPR001173">
    <property type="entry name" value="Glyco_trans_2-like"/>
</dbReference>
<evidence type="ECO:0000313" key="9">
    <source>
        <dbReference type="Proteomes" id="UP000470332"/>
    </source>
</evidence>
<keyword evidence="3" id="KW-0472">Membrane</keyword>
<keyword evidence="2 5" id="KW-0808">Transferase</keyword>
<dbReference type="GO" id="GO:0016758">
    <property type="term" value="F:hexosyltransferase activity"/>
    <property type="evidence" value="ECO:0007669"/>
    <property type="project" value="UniProtKB-ARBA"/>
</dbReference>
<dbReference type="AlphaFoldDB" id="A0A396BRL5"/>
<dbReference type="SUPFAM" id="SSF53448">
    <property type="entry name" value="Nucleotide-diphospho-sugar transferases"/>
    <property type="match status" value="1"/>
</dbReference>
<keyword evidence="3" id="KW-1133">Transmembrane helix</keyword>
<evidence type="ECO:0000313" key="7">
    <source>
        <dbReference type="EMBL" id="MBU9138044.1"/>
    </source>
</evidence>
<keyword evidence="1" id="KW-0328">Glycosyltransferase</keyword>
<sequence length="349" mass="41655">MISIIIPIYNVEDYLNKCIDSIIYQTYSDWELILVDDGSFDSSPAICDSYATCDSRIKVIHKINEGVSKARNIGIEIAQGEYIVFCDADDYVDPNYLKQFLKNNKNADLVITGYYFDTNNIVYSYKIYQEAYCKNLEEIKKHFFLQNLKSNGYPWGKFYKHEIIKSNHLRFNEHLQINEDHLFVFQYLLCCKTIYITPSKDYHYTVFRGNNIKLSSKRNPFHMHKLASECFKKEINRMQTFWKLTSIEYNSLINEFVYSKRLLGLNSLCIQKDVTSFKEEIFYWKTRKYHPKNSFHKIILFIICTDILSTNIKFAFLRYIYALKEYNKKKKYIQYIYKSVNNCSTQIIK</sequence>
<dbReference type="EMBL" id="WCXA01000010">
    <property type="protein sequence ID" value="KAB3863949.1"/>
    <property type="molecule type" value="Genomic_DNA"/>
</dbReference>
<name>A0A396BRL5_PHOVU</name>
<dbReference type="CDD" id="cd00761">
    <property type="entry name" value="Glyco_tranf_GTA_type"/>
    <property type="match status" value="1"/>
</dbReference>
<feature type="domain" description="Glycosyltransferase 2-like" evidence="4">
    <location>
        <begin position="3"/>
        <end position="136"/>
    </location>
</feature>
<accession>A0A396BRL5</accession>
<dbReference type="PANTHER" id="PTHR22916">
    <property type="entry name" value="GLYCOSYLTRANSFERASE"/>
    <property type="match status" value="1"/>
</dbReference>
<evidence type="ECO:0000256" key="2">
    <source>
        <dbReference type="ARBA" id="ARBA00022679"/>
    </source>
</evidence>
<comment type="caution">
    <text evidence="5">The sequence shown here is derived from an EMBL/GenBank/DDBJ whole genome shotgun (WGS) entry which is preliminary data.</text>
</comment>
<evidence type="ECO:0000256" key="3">
    <source>
        <dbReference type="SAM" id="Phobius"/>
    </source>
</evidence>
<keyword evidence="3" id="KW-0812">Transmembrane</keyword>
<dbReference type="EMBL" id="JAHPYS010000006">
    <property type="protein sequence ID" value="MBU9138044.1"/>
    <property type="molecule type" value="Genomic_DNA"/>
</dbReference>
<proteinExistence type="predicted"/>
<reference evidence="7" key="2">
    <citation type="submission" date="2021-06" db="EMBL/GenBank/DDBJ databases">
        <title>Collection of gut derived symbiotic bacterial strains cultured from healthy donors.</title>
        <authorList>
            <person name="Lin H."/>
            <person name="Littmann E."/>
            <person name="Pamer E.G."/>
        </authorList>
    </citation>
    <scope>NUCLEOTIDE SEQUENCE</scope>
    <source>
        <strain evidence="7">MSK.6.33</strain>
    </source>
</reference>
<dbReference type="Gene3D" id="3.90.550.10">
    <property type="entry name" value="Spore Coat Polysaccharide Biosynthesis Protein SpsA, Chain A"/>
    <property type="match status" value="1"/>
</dbReference>
<dbReference type="EMBL" id="WDAL01000033">
    <property type="protein sequence ID" value="KAB6632782.1"/>
    <property type="molecule type" value="Genomic_DNA"/>
</dbReference>
<reference evidence="8 9" key="1">
    <citation type="journal article" date="2019" name="Nat. Med.">
        <title>A library of human gut bacterial isolates paired with longitudinal multiomics data enables mechanistic microbiome research.</title>
        <authorList>
            <person name="Poyet M."/>
            <person name="Groussin M."/>
            <person name="Gibbons S.M."/>
            <person name="Avila-Pacheco J."/>
            <person name="Jiang X."/>
            <person name="Kearney S.M."/>
            <person name="Perrotta A.R."/>
            <person name="Berdy B."/>
            <person name="Zhao S."/>
            <person name="Lieberman T.D."/>
            <person name="Swanson P.K."/>
            <person name="Smith M."/>
            <person name="Roesemann S."/>
            <person name="Alexander J.E."/>
            <person name="Rich S.A."/>
            <person name="Livny J."/>
            <person name="Vlamakis H."/>
            <person name="Clish C."/>
            <person name="Bullock K."/>
            <person name="Deik A."/>
            <person name="Scott J."/>
            <person name="Pierce K.A."/>
            <person name="Xavier R.J."/>
            <person name="Alm E.J."/>
        </authorList>
    </citation>
    <scope>NUCLEOTIDE SEQUENCE [LARGE SCALE GENOMIC DNA]</scope>
    <source>
        <strain evidence="5 9">BIOML-A9</strain>
        <strain evidence="6 8">BIOML-A98</strain>
    </source>
</reference>
<gene>
    <name evidence="5" type="ORF">GAS37_06400</name>
    <name evidence="6" type="ORF">GAY12_15950</name>
    <name evidence="7" type="ORF">KTG10_04635</name>
</gene>